<evidence type="ECO:0000313" key="2">
    <source>
        <dbReference type="EMBL" id="KAG2611016.1"/>
    </source>
</evidence>
<sequence>MCLPFCCGKDDHGPPSQGAGTGMRTTPDHPGDGLTEPVIPSSVGTGKESQKGNGASENKNGGDSNGGNMGSPPRPPRPLPPPPPPQFNEDWAAEQTDTSTTPSGQAPHPRSPPAAHASKHGDQKMVEESPEHRDRILTKSTPATKGPKQLEHVIAAGPHHQGTVASPQPNDVTTGTLRTPPSPQLARRGREDDGSYPSAAPTVPAPAPNDGLGDRGHDDDHAYGGKDDRRPPGKSRR</sequence>
<feature type="compositionally biased region" description="Polar residues" evidence="1">
    <location>
        <begin position="163"/>
        <end position="179"/>
    </location>
</feature>
<dbReference type="EMBL" id="CM029043">
    <property type="protein sequence ID" value="KAG2611016.1"/>
    <property type="molecule type" value="Genomic_DNA"/>
</dbReference>
<reference evidence="2" key="1">
    <citation type="submission" date="2020-05" db="EMBL/GenBank/DDBJ databases">
        <title>WGS assembly of Panicum virgatum.</title>
        <authorList>
            <person name="Lovell J.T."/>
            <person name="Jenkins J."/>
            <person name="Shu S."/>
            <person name="Juenger T.E."/>
            <person name="Schmutz J."/>
        </authorList>
    </citation>
    <scope>NUCLEOTIDE SEQUENCE</scope>
    <source>
        <strain evidence="2">AP13</strain>
    </source>
</reference>
<feature type="compositionally biased region" description="Pro residues" evidence="1">
    <location>
        <begin position="72"/>
        <end position="86"/>
    </location>
</feature>
<organism evidence="2 3">
    <name type="scientific">Panicum virgatum</name>
    <name type="common">Blackwell switchgrass</name>
    <dbReference type="NCBI Taxonomy" id="38727"/>
    <lineage>
        <taxon>Eukaryota</taxon>
        <taxon>Viridiplantae</taxon>
        <taxon>Streptophyta</taxon>
        <taxon>Embryophyta</taxon>
        <taxon>Tracheophyta</taxon>
        <taxon>Spermatophyta</taxon>
        <taxon>Magnoliopsida</taxon>
        <taxon>Liliopsida</taxon>
        <taxon>Poales</taxon>
        <taxon>Poaceae</taxon>
        <taxon>PACMAD clade</taxon>
        <taxon>Panicoideae</taxon>
        <taxon>Panicodae</taxon>
        <taxon>Paniceae</taxon>
        <taxon>Panicinae</taxon>
        <taxon>Panicum</taxon>
        <taxon>Panicum sect. Hiantes</taxon>
    </lineage>
</organism>
<dbReference type="Proteomes" id="UP000823388">
    <property type="component" value="Chromosome 4K"/>
</dbReference>
<feature type="compositionally biased region" description="Basic and acidic residues" evidence="1">
    <location>
        <begin position="119"/>
        <end position="137"/>
    </location>
</feature>
<feature type="compositionally biased region" description="Polar residues" evidence="1">
    <location>
        <begin position="95"/>
        <end position="104"/>
    </location>
</feature>
<feature type="region of interest" description="Disordered" evidence="1">
    <location>
        <begin position="1"/>
        <end position="237"/>
    </location>
</feature>
<feature type="compositionally biased region" description="Basic and acidic residues" evidence="1">
    <location>
        <begin position="212"/>
        <end position="231"/>
    </location>
</feature>
<gene>
    <name evidence="2" type="ORF">PVAP13_4KG116900</name>
</gene>
<name>A0A8T0TQG8_PANVG</name>
<accession>A0A8T0TQG8</accession>
<comment type="caution">
    <text evidence="2">The sequence shown here is derived from an EMBL/GenBank/DDBJ whole genome shotgun (WGS) entry which is preliminary data.</text>
</comment>
<keyword evidence="3" id="KW-1185">Reference proteome</keyword>
<protein>
    <submittedName>
        <fullName evidence="2">Uncharacterized protein</fullName>
    </submittedName>
</protein>
<evidence type="ECO:0000313" key="3">
    <source>
        <dbReference type="Proteomes" id="UP000823388"/>
    </source>
</evidence>
<evidence type="ECO:0000256" key="1">
    <source>
        <dbReference type="SAM" id="MobiDB-lite"/>
    </source>
</evidence>
<dbReference type="AlphaFoldDB" id="A0A8T0TQG8"/>
<proteinExistence type="predicted"/>